<dbReference type="Pfam" id="PF20233">
    <property type="entry name" value="DUF6590"/>
    <property type="match status" value="1"/>
</dbReference>
<reference evidence="3 4" key="1">
    <citation type="submission" date="2016-03" db="EMBL/GenBank/DDBJ databases">
        <authorList>
            <person name="Ploux O."/>
        </authorList>
    </citation>
    <scope>NUCLEOTIDE SEQUENCE [LARGE SCALE GENOMIC DNA]</scope>
    <source>
        <strain evidence="3 4">URUG2</strain>
    </source>
</reference>
<proteinExistence type="predicted"/>
<feature type="region of interest" description="Disordered" evidence="1">
    <location>
        <begin position="86"/>
        <end position="130"/>
    </location>
</feature>
<gene>
    <name evidence="3" type="ORF">RCC_04472</name>
</gene>
<evidence type="ECO:0000256" key="1">
    <source>
        <dbReference type="SAM" id="MobiDB-lite"/>
    </source>
</evidence>
<accession>A0A2D3UU45</accession>
<feature type="compositionally biased region" description="Low complexity" evidence="1">
    <location>
        <begin position="29"/>
        <end position="46"/>
    </location>
</feature>
<organism evidence="3 4">
    <name type="scientific">Ramularia collo-cygni</name>
    <dbReference type="NCBI Taxonomy" id="112498"/>
    <lineage>
        <taxon>Eukaryota</taxon>
        <taxon>Fungi</taxon>
        <taxon>Dikarya</taxon>
        <taxon>Ascomycota</taxon>
        <taxon>Pezizomycotina</taxon>
        <taxon>Dothideomycetes</taxon>
        <taxon>Dothideomycetidae</taxon>
        <taxon>Mycosphaerellales</taxon>
        <taxon>Mycosphaerellaceae</taxon>
        <taxon>Ramularia</taxon>
    </lineage>
</organism>
<evidence type="ECO:0000313" key="4">
    <source>
        <dbReference type="Proteomes" id="UP000225277"/>
    </source>
</evidence>
<dbReference type="EMBL" id="FJUY01000006">
    <property type="protein sequence ID" value="CZT18628.1"/>
    <property type="molecule type" value="Genomic_DNA"/>
</dbReference>
<feature type="region of interest" description="Disordered" evidence="1">
    <location>
        <begin position="1"/>
        <end position="70"/>
    </location>
</feature>
<dbReference type="RefSeq" id="XP_023625518.1">
    <property type="nucleotide sequence ID" value="XM_023769750.1"/>
</dbReference>
<dbReference type="OrthoDB" id="3438983at2759"/>
<name>A0A2D3UU45_9PEZI</name>
<keyword evidence="4" id="KW-1185">Reference proteome</keyword>
<feature type="compositionally biased region" description="Polar residues" evidence="1">
    <location>
        <begin position="86"/>
        <end position="112"/>
    </location>
</feature>
<dbReference type="Proteomes" id="UP000225277">
    <property type="component" value="Unassembled WGS sequence"/>
</dbReference>
<dbReference type="InterPro" id="IPR046497">
    <property type="entry name" value="DUF6590"/>
</dbReference>
<evidence type="ECO:0000313" key="3">
    <source>
        <dbReference type="EMBL" id="CZT18628.1"/>
    </source>
</evidence>
<protein>
    <recommendedName>
        <fullName evidence="2">DUF6590 domain-containing protein</fullName>
    </recommendedName>
</protein>
<dbReference type="GeneID" id="35599646"/>
<feature type="domain" description="DUF6590" evidence="2">
    <location>
        <begin position="149"/>
        <end position="292"/>
    </location>
</feature>
<dbReference type="AlphaFoldDB" id="A0A2D3UU45"/>
<sequence>MPVLIKKPLGGGTTTNTTPNEDPSPPRKGPVSFAAAARAGSSAPVRYPVGSQAPHRQPGSQAPSGIDGLRERLGDMSIGRIVTYEPTTAPTPRMNQSRPTTNYPHSQAASVKTTGTRRTTRGCPPMNGRNGKDWINTPECIKAPYGAHDFNKGDVISVPFHVNNMNPDAKFSDPSLRETGEGPVYTKRRMLVVLFKYKEGMHCLPLYSFGSRGMKAKLTPFDTRDHYVCLRDIKHSDFVNEGSNAPVDFVHSNPYDQLSRETTIHLAGGIRVHWEEYIGVVGRLTKEGYLRLLKHWKVLQQVAESEPAGGTWPTVPVR</sequence>
<evidence type="ECO:0000259" key="2">
    <source>
        <dbReference type="Pfam" id="PF20233"/>
    </source>
</evidence>